<organism evidence="2 3">
    <name type="scientific">Dipteronia sinensis</name>
    <dbReference type="NCBI Taxonomy" id="43782"/>
    <lineage>
        <taxon>Eukaryota</taxon>
        <taxon>Viridiplantae</taxon>
        <taxon>Streptophyta</taxon>
        <taxon>Embryophyta</taxon>
        <taxon>Tracheophyta</taxon>
        <taxon>Spermatophyta</taxon>
        <taxon>Magnoliopsida</taxon>
        <taxon>eudicotyledons</taxon>
        <taxon>Gunneridae</taxon>
        <taxon>Pentapetalae</taxon>
        <taxon>rosids</taxon>
        <taxon>malvids</taxon>
        <taxon>Sapindales</taxon>
        <taxon>Sapindaceae</taxon>
        <taxon>Hippocastanoideae</taxon>
        <taxon>Acereae</taxon>
        <taxon>Dipteronia</taxon>
    </lineage>
</organism>
<dbReference type="PANTHER" id="PTHR47718">
    <property type="entry name" value="OS01G0519700 PROTEIN"/>
    <property type="match status" value="1"/>
</dbReference>
<dbReference type="EMBL" id="JANJYJ010000001">
    <property type="protein sequence ID" value="KAK3230739.1"/>
    <property type="molecule type" value="Genomic_DNA"/>
</dbReference>
<name>A0AAE0EJV2_9ROSI</name>
<dbReference type="Pfam" id="PF10551">
    <property type="entry name" value="MULE"/>
    <property type="match status" value="1"/>
</dbReference>
<dbReference type="InterPro" id="IPR018289">
    <property type="entry name" value="MULE_transposase_dom"/>
</dbReference>
<evidence type="ECO:0000259" key="1">
    <source>
        <dbReference type="Pfam" id="PF10551"/>
    </source>
</evidence>
<gene>
    <name evidence="2" type="ORF">Dsin_002620</name>
</gene>
<feature type="domain" description="MULE transposase" evidence="1">
    <location>
        <begin position="84"/>
        <end position="178"/>
    </location>
</feature>
<protein>
    <recommendedName>
        <fullName evidence="1">MULE transposase domain-containing protein</fullName>
    </recommendedName>
</protein>
<dbReference type="PANTHER" id="PTHR47718:SF17">
    <property type="entry name" value="PROTEIN FAR1-RELATED SEQUENCE 5-LIKE"/>
    <property type="match status" value="1"/>
</dbReference>
<accession>A0AAE0EJV2</accession>
<keyword evidence="3" id="KW-1185">Reference proteome</keyword>
<evidence type="ECO:0000313" key="2">
    <source>
        <dbReference type="EMBL" id="KAK3230739.1"/>
    </source>
</evidence>
<reference evidence="2" key="1">
    <citation type="journal article" date="2023" name="Plant J.">
        <title>Genome sequences and population genomics provide insights into the demographic history, inbreeding, and mutation load of two 'living fossil' tree species of Dipteronia.</title>
        <authorList>
            <person name="Feng Y."/>
            <person name="Comes H.P."/>
            <person name="Chen J."/>
            <person name="Zhu S."/>
            <person name="Lu R."/>
            <person name="Zhang X."/>
            <person name="Li P."/>
            <person name="Qiu J."/>
            <person name="Olsen K.M."/>
            <person name="Qiu Y."/>
        </authorList>
    </citation>
    <scope>NUCLEOTIDE SEQUENCE</scope>
    <source>
        <strain evidence="2">NBL</strain>
    </source>
</reference>
<proteinExistence type="predicted"/>
<sequence>MVDQKRGYSQIGFTQKDMYNKIAHKRRSNPFESDSQAVFSYPESKAYSKTNFYYKFNADKNYMLANIFWKDSHSLFEYQCFRYVLFFDSTYKPNSYDKHLVLFVGASNHIVTYVFGAAILFDETFTSYKWALIAIMDSMGNKYPLCILTDKDETMRLAIDDVFPNCIHRICGWRVTKNASTHLYNPSKSSTFRSFIFKHLAEDEFDDCWQKMVKAEGLQKAID</sequence>
<comment type="caution">
    <text evidence="2">The sequence shown here is derived from an EMBL/GenBank/DDBJ whole genome shotgun (WGS) entry which is preliminary data.</text>
</comment>
<evidence type="ECO:0000313" key="3">
    <source>
        <dbReference type="Proteomes" id="UP001281410"/>
    </source>
</evidence>
<dbReference type="AlphaFoldDB" id="A0AAE0EJV2"/>
<dbReference type="Proteomes" id="UP001281410">
    <property type="component" value="Unassembled WGS sequence"/>
</dbReference>